<dbReference type="Gene3D" id="3.90.650.10">
    <property type="entry name" value="PurM-like C-terminal domain"/>
    <property type="match status" value="2"/>
</dbReference>
<evidence type="ECO:0000259" key="16">
    <source>
        <dbReference type="Pfam" id="PF02769"/>
    </source>
</evidence>
<feature type="binding site" evidence="14">
    <location>
        <position position="888"/>
    </location>
    <ligand>
        <name>ATP</name>
        <dbReference type="ChEBI" id="CHEBI:30616"/>
    </ligand>
</feature>
<comment type="caution">
    <text evidence="14">Lacks conserved residue(s) required for the propagation of feature annotation.</text>
</comment>
<proteinExistence type="inferred from homology"/>
<dbReference type="InterPro" id="IPR040707">
    <property type="entry name" value="FGAR-AT_N"/>
</dbReference>
<dbReference type="InterPro" id="IPR036921">
    <property type="entry name" value="PurM-like_N_sf"/>
</dbReference>
<dbReference type="GO" id="GO:0005737">
    <property type="term" value="C:cytoplasm"/>
    <property type="evidence" value="ECO:0007669"/>
    <property type="project" value="UniProtKB-SubCell"/>
</dbReference>
<dbReference type="SUPFAM" id="SSF82697">
    <property type="entry name" value="PurS-like"/>
    <property type="match status" value="1"/>
</dbReference>
<keyword evidence="8 14" id="KW-0658">Purine biosynthesis</keyword>
<feature type="binding site" evidence="14">
    <location>
        <position position="886"/>
    </location>
    <ligand>
        <name>Mg(2+)</name>
        <dbReference type="ChEBI" id="CHEBI:18420"/>
    </ligand>
</feature>
<dbReference type="Pfam" id="PF18072">
    <property type="entry name" value="FGAR-AT_linker"/>
    <property type="match status" value="1"/>
</dbReference>
<comment type="similarity">
    <text evidence="3 14">In the N-terminal section; belongs to the FGAMS family.</text>
</comment>
<dbReference type="InterPro" id="IPR010918">
    <property type="entry name" value="PurM-like_C_dom"/>
</dbReference>
<evidence type="ECO:0000259" key="18">
    <source>
        <dbReference type="Pfam" id="PF18076"/>
    </source>
</evidence>
<name>A0A803GC95_9GAMM</name>
<evidence type="ECO:0000256" key="15">
    <source>
        <dbReference type="SAM" id="MobiDB-lite"/>
    </source>
</evidence>
<dbReference type="PANTHER" id="PTHR10099:SF1">
    <property type="entry name" value="PHOSPHORIBOSYLFORMYLGLYCINAMIDINE SYNTHASE"/>
    <property type="match status" value="1"/>
</dbReference>
<dbReference type="InterPro" id="IPR010073">
    <property type="entry name" value="PurL_large"/>
</dbReference>
<dbReference type="SMART" id="SM01211">
    <property type="entry name" value="GATase_5"/>
    <property type="match status" value="1"/>
</dbReference>
<dbReference type="Pfam" id="PF22689">
    <property type="entry name" value="FGAR-AT_PurM_N-like"/>
    <property type="match status" value="1"/>
</dbReference>
<gene>
    <name evidence="14 20" type="primary">purL</name>
    <name evidence="20" type="ORF">ERCIPICE3303_011</name>
</gene>
<dbReference type="EMBL" id="LR217737">
    <property type="protein sequence ID" value="VFP87083.1"/>
    <property type="molecule type" value="Genomic_DNA"/>
</dbReference>
<comment type="pathway">
    <text evidence="2 14">Purine metabolism; IMP biosynthesis via de novo pathway; 5-amino-1-(5-phospho-D-ribosyl)imidazole from N(2)-formyl-N(1)-(5-phospho-D-ribosyl)glycinamide: step 1/2.</text>
</comment>
<feature type="binding site" evidence="14">
    <location>
        <position position="724"/>
    </location>
    <ligand>
        <name>Mg(2+)</name>
        <dbReference type="ChEBI" id="CHEBI:18420"/>
    </ligand>
</feature>
<dbReference type="CDD" id="cd01740">
    <property type="entry name" value="GATase1_FGAR_AT"/>
    <property type="match status" value="1"/>
</dbReference>
<evidence type="ECO:0000256" key="13">
    <source>
        <dbReference type="ARBA" id="ARBA00057317"/>
    </source>
</evidence>
<evidence type="ECO:0000256" key="1">
    <source>
        <dbReference type="ARBA" id="ARBA00004496"/>
    </source>
</evidence>
<dbReference type="GO" id="GO:0046872">
    <property type="term" value="F:metal ion binding"/>
    <property type="evidence" value="ECO:0007669"/>
    <property type="project" value="UniProtKB-KW"/>
</dbReference>
<dbReference type="Pfam" id="PF18076">
    <property type="entry name" value="FGAR-AT_N"/>
    <property type="match status" value="1"/>
</dbReference>
<dbReference type="Gene3D" id="3.30.1330.10">
    <property type="entry name" value="PurM-like, N-terminal domain"/>
    <property type="match status" value="2"/>
</dbReference>
<dbReference type="PANTHER" id="PTHR10099">
    <property type="entry name" value="PHOSPHORIBOSYLFORMYLGLYCINAMIDINE SYNTHASE"/>
    <property type="match status" value="1"/>
</dbReference>
<keyword evidence="7 14" id="KW-0547">Nucleotide-binding</keyword>
<dbReference type="FunFam" id="3.90.650.10:FF:000002">
    <property type="entry name" value="Phosphoribosylformylglycinamidine synthase"/>
    <property type="match status" value="1"/>
</dbReference>
<dbReference type="RefSeq" id="WP_157990735.1">
    <property type="nucleotide sequence ID" value="NZ_LR217737.1"/>
</dbReference>
<comment type="subunit">
    <text evidence="14">Monomer.</text>
</comment>
<keyword evidence="11 14" id="KW-0315">Glutamine amidotransferase</keyword>
<dbReference type="FunFam" id="3.40.50.880:FF:000008">
    <property type="entry name" value="Phosphoribosylformylglycinamidine synthase"/>
    <property type="match status" value="1"/>
</dbReference>
<comment type="subcellular location">
    <subcellularLocation>
        <location evidence="1 14">Cytoplasm</location>
    </subcellularLocation>
</comment>
<evidence type="ECO:0000256" key="12">
    <source>
        <dbReference type="ARBA" id="ARBA00052585"/>
    </source>
</evidence>
<dbReference type="InterPro" id="IPR036604">
    <property type="entry name" value="PurS-like_sf"/>
</dbReference>
<reference evidence="20 21" key="1">
    <citation type="submission" date="2019-02" db="EMBL/GenBank/DDBJ databases">
        <authorList>
            <person name="Manzano-Marin A."/>
            <person name="Manzano-Marin A."/>
        </authorList>
    </citation>
    <scope>NUCLEOTIDE SEQUENCE [LARGE SCALE GENOMIC DNA]</scope>
    <source>
        <strain evidence="20 21">ErCipiceae</strain>
    </source>
</reference>
<dbReference type="CDD" id="cd02203">
    <property type="entry name" value="PurL_repeat1"/>
    <property type="match status" value="1"/>
</dbReference>
<protein>
    <recommendedName>
        <fullName evidence="14">Phosphoribosylformylglycinamidine synthase</fullName>
        <shortName evidence="14">FGAM synthase</shortName>
        <shortName evidence="14">FGAMS</shortName>
        <ecNumber evidence="14">6.3.5.3</ecNumber>
    </recommendedName>
    <alternativeName>
        <fullName evidence="14">Formylglycinamide ribonucleotide amidotransferase</fullName>
        <shortName evidence="14">FGAR amidotransferase</shortName>
        <shortName evidence="14">FGAR-AT</shortName>
    </alternativeName>
</protein>
<dbReference type="Gene3D" id="1.10.8.750">
    <property type="entry name" value="Phosphoribosylformylglycinamidine synthase, linker domain"/>
    <property type="match status" value="1"/>
</dbReference>
<keyword evidence="6 14" id="KW-0479">Metal-binding</keyword>
<dbReference type="Pfam" id="PF02769">
    <property type="entry name" value="AIRS_C"/>
    <property type="match status" value="2"/>
</dbReference>
<evidence type="ECO:0000256" key="5">
    <source>
        <dbReference type="ARBA" id="ARBA00022598"/>
    </source>
</evidence>
<dbReference type="FunFam" id="3.30.1330.10:FF:000002">
    <property type="entry name" value="Phosphoribosylformylglycinamidine synthase"/>
    <property type="match status" value="1"/>
</dbReference>
<evidence type="ECO:0000313" key="20">
    <source>
        <dbReference type="EMBL" id="VFP87083.1"/>
    </source>
</evidence>
<evidence type="ECO:0000256" key="9">
    <source>
        <dbReference type="ARBA" id="ARBA00022840"/>
    </source>
</evidence>
<evidence type="ECO:0000256" key="4">
    <source>
        <dbReference type="ARBA" id="ARBA00022490"/>
    </source>
</evidence>
<dbReference type="SUPFAM" id="SSF55326">
    <property type="entry name" value="PurM N-terminal domain-like"/>
    <property type="match status" value="2"/>
</dbReference>
<comment type="function">
    <text evidence="13 14">Phosphoribosylformylglycinamidine synthase involved in the purines biosynthetic pathway. Catalyzes the ATP-dependent conversion of formylglycinamide ribonucleotide (FGAR) and glutamine to yield formylglycinamidine ribonucleotide (FGAM) and glutamate.</text>
</comment>
<dbReference type="Gene3D" id="3.40.50.880">
    <property type="match status" value="1"/>
</dbReference>
<evidence type="ECO:0000313" key="21">
    <source>
        <dbReference type="Proteomes" id="UP000294289"/>
    </source>
</evidence>
<feature type="region of interest" description="Disordered" evidence="15">
    <location>
        <begin position="308"/>
        <end position="332"/>
    </location>
</feature>
<keyword evidence="9 14" id="KW-0067">ATP-binding</keyword>
<evidence type="ECO:0000259" key="19">
    <source>
        <dbReference type="Pfam" id="PF22689"/>
    </source>
</evidence>
<evidence type="ECO:0000256" key="3">
    <source>
        <dbReference type="ARBA" id="ARBA00008608"/>
    </source>
</evidence>
<feature type="domain" description="Phosphoribosylformylglycinamidine synthase N-terminal" evidence="18">
    <location>
        <begin position="36"/>
        <end position="151"/>
    </location>
</feature>
<evidence type="ECO:0000256" key="10">
    <source>
        <dbReference type="ARBA" id="ARBA00022842"/>
    </source>
</evidence>
<keyword evidence="4 14" id="KW-0963">Cytoplasm</keyword>
<evidence type="ECO:0000256" key="11">
    <source>
        <dbReference type="ARBA" id="ARBA00022962"/>
    </source>
</evidence>
<dbReference type="OrthoDB" id="9804441at2"/>
<dbReference type="HAMAP" id="MF_00419">
    <property type="entry name" value="PurL_1"/>
    <property type="match status" value="1"/>
</dbReference>
<evidence type="ECO:0000259" key="17">
    <source>
        <dbReference type="Pfam" id="PF18072"/>
    </source>
</evidence>
<dbReference type="GO" id="GO:0004642">
    <property type="term" value="F:phosphoribosylformylglycinamidine synthase activity"/>
    <property type="evidence" value="ECO:0007669"/>
    <property type="project" value="UniProtKB-UniRule"/>
</dbReference>
<feature type="domain" description="FGAR-AT PurM N-terminal-like" evidence="19">
    <location>
        <begin position="648"/>
        <end position="808"/>
    </location>
</feature>
<organism evidence="20 21">
    <name type="scientific">Candidatus Erwinia haradaeae</name>
    <dbReference type="NCBI Taxonomy" id="1922217"/>
    <lineage>
        <taxon>Bacteria</taxon>
        <taxon>Pseudomonadati</taxon>
        <taxon>Pseudomonadota</taxon>
        <taxon>Gammaproteobacteria</taxon>
        <taxon>Enterobacterales</taxon>
        <taxon>Erwiniaceae</taxon>
        <taxon>Erwinia</taxon>
    </lineage>
</organism>
<keyword evidence="5 14" id="KW-0436">Ligase</keyword>
<dbReference type="GO" id="GO:0005524">
    <property type="term" value="F:ATP binding"/>
    <property type="evidence" value="ECO:0007669"/>
    <property type="project" value="UniProtKB-UniRule"/>
</dbReference>
<dbReference type="EC" id="6.3.5.3" evidence="14"/>
<dbReference type="SUPFAM" id="SSF109736">
    <property type="entry name" value="FGAM synthase PurL, linker domain"/>
    <property type="match status" value="1"/>
</dbReference>
<dbReference type="Pfam" id="PF13507">
    <property type="entry name" value="GATase_5"/>
    <property type="match status" value="1"/>
</dbReference>
<dbReference type="GO" id="GO:0006189">
    <property type="term" value="P:'de novo' IMP biosynthetic process"/>
    <property type="evidence" value="ECO:0007669"/>
    <property type="project" value="UniProtKB-UniRule"/>
</dbReference>
<feature type="domain" description="PurM-like C-terminal" evidence="16">
    <location>
        <begin position="433"/>
        <end position="589"/>
    </location>
</feature>
<comment type="catalytic activity">
    <reaction evidence="12 14">
        <text>N(2)-formyl-N(1)-(5-phospho-beta-D-ribosyl)glycinamide + L-glutamine + ATP + H2O = 2-formamido-N(1)-(5-O-phospho-beta-D-ribosyl)acetamidine + L-glutamate + ADP + phosphate + H(+)</text>
        <dbReference type="Rhea" id="RHEA:17129"/>
        <dbReference type="ChEBI" id="CHEBI:15377"/>
        <dbReference type="ChEBI" id="CHEBI:15378"/>
        <dbReference type="ChEBI" id="CHEBI:29985"/>
        <dbReference type="ChEBI" id="CHEBI:30616"/>
        <dbReference type="ChEBI" id="CHEBI:43474"/>
        <dbReference type="ChEBI" id="CHEBI:58359"/>
        <dbReference type="ChEBI" id="CHEBI:147286"/>
        <dbReference type="ChEBI" id="CHEBI:147287"/>
        <dbReference type="ChEBI" id="CHEBI:456216"/>
        <dbReference type="EC" id="6.3.5.3"/>
    </reaction>
</comment>
<sequence>MMEILRGQPVLSAMLMKKLLVLFQKSNLPIQHIYAEYIYFVKIQTSLNIKEKLLLERLLQHSTSLFKENIPNGKLLLIAPRIGTISPWSSKTTDLAKHCALTKVIRIERGKAFYIKSKKLNQKQWNYLVSQLHDRMMESIFTDFQHIKELFTEHKPAPMQYINILDEGRKALEEANISLSLLLSETEIKYLMTEFTKLHRNPTDIELYMFAQANSEHCRHKIFNSHWNIDGEIQSKSLFEMIQNTVETNPNYILSAYEDNAAVMEGSVLNRFHANIQGHYDFHKNNTHILMKVETHNHPTAISPWPGAATGAGGEIRDEGATGRGAQPKAGLSGFSVSNLRIPGFEQPWEEDFGKPNHICSALEIMIEAPLGAASFNNEFGRPILNGYFRTYEEIVDSHNGRELRGYHKPVMLAGGFGHILENHIKKGSINHGDKFIILGGPAMNIGLGGGAASSAASSRSDVDYDFSSVQRENPEMERRCQEVINHCWQLQSNNPIIFIHDVGAGGLSNALPEMVNHGLCGGRFYLRNILNHEPGMSPLQIWCNESQERYVIAISPENLKLFDTICQRERAPYAIIGEAITEKKISLIDSYFNTTPVDIPLAVLLGNIPKSTRNVTSLITIGLPLIRDQISLSDAIYRVLHLPAVAEKTFLITIGDRSVGGLVTRDQMIGPWQIPIANCAVTNASLDHNCYHGEAMAIGERAPVSLLNFKASSRLAIGEALTNIVTAQIGSLTRVKLSANWMVAAGHPGEDAGLYAAVKTVCEELCPALGISIPVGKDSMSMKTEWYHNNEKQEVTSPLSPIITAFAYVEDVRNTVTPQLQTNDNQLIFIDLGNGVNALGATALTQVYRQLGKQTADIRNTKQLVNFWKAIQTLVTFKKLLAYHDRSDGGLLVTLAEMAFAGHCGVLIDIKNLSSDIFATLFNEELGAVIQISTRDLDEVQQILSEYKLNNCSYVIGQAVRGNQFIISSGQSIIYRERRTTLRAWWAETTWKMQRLRDNPDCADQEHQTKLDNYDPGLNVSLTFNPQEDIASILIATGIRPKVAILREQGINSHVEMAAAFHYAGFEAIDLHMTDLAEKRSTLDDIQILVACGGFSYGDVLGAGSGWAKSILLNNHMRDLFESFFHRPEVLVLGVCNGCQMLSNLRELIPGSEEWPYFVRNQSECFEGRLSLVEVLKSRSLLFDGMAGSRIPITVAHGEGYALIQNKTNLIQLENKNLIALRFVNNFGYPTQKYPANPNGSPNGITAITNDSGRITIMMPHPERICRTINYSWHPDAWGKDGPWMRIFRNARKQLG</sequence>
<feature type="active site" evidence="14">
    <location>
        <position position="1262"/>
    </location>
</feature>
<evidence type="ECO:0000256" key="2">
    <source>
        <dbReference type="ARBA" id="ARBA00004920"/>
    </source>
</evidence>
<accession>A0A803GC95</accession>
<feature type="active site" description="Nucleophile" evidence="14">
    <location>
        <position position="1137"/>
    </location>
</feature>
<evidence type="ECO:0000256" key="8">
    <source>
        <dbReference type="ARBA" id="ARBA00022755"/>
    </source>
</evidence>
<feature type="binding site" evidence="14">
    <location>
        <begin position="307"/>
        <end position="318"/>
    </location>
    <ligand>
        <name>ATP</name>
        <dbReference type="ChEBI" id="CHEBI:30616"/>
    </ligand>
</feature>
<evidence type="ECO:0000256" key="14">
    <source>
        <dbReference type="HAMAP-Rule" id="MF_00419"/>
    </source>
</evidence>
<dbReference type="Proteomes" id="UP000294289">
    <property type="component" value="Chromosome"/>
</dbReference>
<evidence type="ECO:0000256" key="7">
    <source>
        <dbReference type="ARBA" id="ARBA00022741"/>
    </source>
</evidence>
<dbReference type="InterPro" id="IPR041609">
    <property type="entry name" value="PurL_linker"/>
</dbReference>
<dbReference type="UniPathway" id="UPA00074">
    <property type="reaction ID" value="UER00128"/>
</dbReference>
<dbReference type="NCBIfam" id="TIGR01735">
    <property type="entry name" value="FGAM_synt"/>
    <property type="match status" value="1"/>
</dbReference>
<feature type="domain" description="Phosphoribosylformylglycinamidine synthase linker" evidence="17">
    <location>
        <begin position="172"/>
        <end position="221"/>
    </location>
</feature>
<feature type="binding site" evidence="14">
    <location>
        <position position="678"/>
    </location>
    <ligand>
        <name>ATP</name>
        <dbReference type="ChEBI" id="CHEBI:30616"/>
    </ligand>
</feature>
<dbReference type="SUPFAM" id="SSF52317">
    <property type="entry name" value="Class I glutamine amidotransferase-like"/>
    <property type="match status" value="1"/>
</dbReference>
<dbReference type="InterPro" id="IPR036676">
    <property type="entry name" value="PurM-like_C_sf"/>
</dbReference>
<evidence type="ECO:0000256" key="6">
    <source>
        <dbReference type="ARBA" id="ARBA00022723"/>
    </source>
</evidence>
<feature type="domain" description="PurM-like C-terminal" evidence="16">
    <location>
        <begin position="837"/>
        <end position="965"/>
    </location>
</feature>
<dbReference type="FunFam" id="1.10.8.750:FF:000002">
    <property type="entry name" value="Phosphoribosylformylglycinamidine synthase"/>
    <property type="match status" value="1"/>
</dbReference>
<keyword evidence="10 14" id="KW-0460">Magnesium</keyword>
<dbReference type="FunFam" id="3.30.1330.10:FF:000005">
    <property type="entry name" value="Phosphoribosylformylglycinamidine synthase"/>
    <property type="match status" value="1"/>
</dbReference>
<dbReference type="PROSITE" id="PS51273">
    <property type="entry name" value="GATASE_TYPE_1"/>
    <property type="match status" value="1"/>
</dbReference>
<feature type="active site" evidence="14">
    <location>
        <position position="1264"/>
    </location>
</feature>
<dbReference type="InterPro" id="IPR055181">
    <property type="entry name" value="FGAR-AT_PurM_N-like"/>
</dbReference>
<dbReference type="FunFam" id="3.90.650.10:FF:000005">
    <property type="entry name" value="Phosphoribosylformylglycinamidine synthase"/>
    <property type="match status" value="1"/>
</dbReference>
<feature type="binding site" evidence="14">
    <location>
        <position position="720"/>
    </location>
    <ligand>
        <name>Mg(2+)</name>
        <dbReference type="ChEBI" id="CHEBI:18420"/>
    </ligand>
</feature>
<dbReference type="InterPro" id="IPR029062">
    <property type="entry name" value="Class_I_gatase-like"/>
</dbReference>
<dbReference type="NCBIfam" id="NF003672">
    <property type="entry name" value="PRK05297.1"/>
    <property type="match status" value="1"/>
</dbReference>
<dbReference type="SUPFAM" id="SSF56042">
    <property type="entry name" value="PurM C-terminal domain-like"/>
    <property type="match status" value="2"/>
</dbReference>